<gene>
    <name evidence="3" type="ORF">EMUCRT_0216</name>
</gene>
<dbReference type="InterPro" id="IPR050322">
    <property type="entry name" value="Fe-S_cluster_asmbl/transfer"/>
</dbReference>
<name>A0A0F3NE45_9RICK</name>
<protein>
    <submittedName>
        <fullName evidence="3">Iron-sulfur cluster assembly accessory family protein</fullName>
    </submittedName>
</protein>
<reference evidence="3 4" key="1">
    <citation type="submission" date="2015-02" db="EMBL/GenBank/DDBJ databases">
        <title>Genome Sequencing of Rickettsiales.</title>
        <authorList>
            <person name="Daugherty S.C."/>
            <person name="Su Q."/>
            <person name="Abolude K."/>
            <person name="Beier-Sexton M."/>
            <person name="Carlyon J.A."/>
            <person name="Carter R."/>
            <person name="Day N.P."/>
            <person name="Dumler S.J."/>
            <person name="Dyachenko V."/>
            <person name="Godinez A."/>
            <person name="Kurtti T.J."/>
            <person name="Lichay M."/>
            <person name="Mullins K.E."/>
            <person name="Ott S."/>
            <person name="Pappas-Brown V."/>
            <person name="Paris D.H."/>
            <person name="Patel P."/>
            <person name="Richards A.L."/>
            <person name="Sadzewicz L."/>
            <person name="Sears K."/>
            <person name="Seidman D."/>
            <person name="Sengamalay N."/>
            <person name="Stenos J."/>
            <person name="Tallon L.J."/>
            <person name="Vincent G."/>
            <person name="Fraser C.M."/>
            <person name="Munderloh U."/>
            <person name="Dunning-Hotopp J.C."/>
        </authorList>
    </citation>
    <scope>NUCLEOTIDE SEQUENCE [LARGE SCALE GENOMIC DNA]</scope>
    <source>
        <strain evidence="3 4">EmCRT</strain>
    </source>
</reference>
<dbReference type="PROSITE" id="PS01152">
    <property type="entry name" value="HESB"/>
    <property type="match status" value="1"/>
</dbReference>
<dbReference type="PANTHER" id="PTHR10072:SF41">
    <property type="entry name" value="IRON-SULFUR CLUSTER ASSEMBLY 1 HOMOLOG, MITOCHONDRIAL"/>
    <property type="match status" value="1"/>
</dbReference>
<dbReference type="NCBIfam" id="TIGR00049">
    <property type="entry name" value="iron-sulfur cluster assembly accessory protein"/>
    <property type="match status" value="1"/>
</dbReference>
<dbReference type="InterPro" id="IPR035903">
    <property type="entry name" value="HesB-like_dom_sf"/>
</dbReference>
<dbReference type="GO" id="GO:0051537">
    <property type="term" value="F:2 iron, 2 sulfur cluster binding"/>
    <property type="evidence" value="ECO:0007669"/>
    <property type="project" value="TreeGrafter"/>
</dbReference>
<sequence length="143" mass="16330">MSNETSVSYNNENNSCSSQIRYYINSEIASNSPIIITEHAIKKIRELIKQKEGAAIGIRIMVKQKGCFGFKYNIEYAYDIKLLDVEIKVEYQNESFTILIDPKAMMFINGTEMDHVENKISSGFIFKNPNEKGRCGCGESFYV</sequence>
<dbReference type="Proteomes" id="UP000033546">
    <property type="component" value="Unassembled WGS sequence"/>
</dbReference>
<accession>A0A0F3NE45</accession>
<dbReference type="InterPro" id="IPR017870">
    <property type="entry name" value="FeS_cluster_insertion_CS"/>
</dbReference>
<organism evidence="3 4">
    <name type="scientific">Ehrlichia cf. muris str. EmCRT</name>
    <dbReference type="NCBI Taxonomy" id="1359167"/>
    <lineage>
        <taxon>Bacteria</taxon>
        <taxon>Pseudomonadati</taxon>
        <taxon>Pseudomonadota</taxon>
        <taxon>Alphaproteobacteria</taxon>
        <taxon>Rickettsiales</taxon>
        <taxon>Anaplasmataceae</taxon>
        <taxon>Ehrlichia</taxon>
    </lineage>
</organism>
<dbReference type="InterPro" id="IPR016092">
    <property type="entry name" value="ATAP"/>
</dbReference>
<dbReference type="GO" id="GO:0005737">
    <property type="term" value="C:cytoplasm"/>
    <property type="evidence" value="ECO:0007669"/>
    <property type="project" value="TreeGrafter"/>
</dbReference>
<evidence type="ECO:0000259" key="2">
    <source>
        <dbReference type="Pfam" id="PF01521"/>
    </source>
</evidence>
<dbReference type="Pfam" id="PF01521">
    <property type="entry name" value="Fe-S_biosyn"/>
    <property type="match status" value="1"/>
</dbReference>
<dbReference type="SUPFAM" id="SSF89360">
    <property type="entry name" value="HesB-like domain"/>
    <property type="match status" value="1"/>
</dbReference>
<dbReference type="EMBL" id="LANU01000001">
    <property type="protein sequence ID" value="KJV66026.1"/>
    <property type="molecule type" value="Genomic_DNA"/>
</dbReference>
<evidence type="ECO:0000313" key="4">
    <source>
        <dbReference type="Proteomes" id="UP000033546"/>
    </source>
</evidence>
<dbReference type="Gene3D" id="2.60.300.12">
    <property type="entry name" value="HesB-like domain"/>
    <property type="match status" value="1"/>
</dbReference>
<dbReference type="PATRIC" id="fig|1359167.3.peg.207"/>
<evidence type="ECO:0000256" key="1">
    <source>
        <dbReference type="ARBA" id="ARBA00006718"/>
    </source>
</evidence>
<proteinExistence type="inferred from homology"/>
<dbReference type="RefSeq" id="WP_082058904.1">
    <property type="nucleotide sequence ID" value="NZ_LANU01000001.1"/>
</dbReference>
<evidence type="ECO:0000313" key="3">
    <source>
        <dbReference type="EMBL" id="KJV66026.1"/>
    </source>
</evidence>
<comment type="caution">
    <text evidence="3">The sequence shown here is derived from an EMBL/GenBank/DDBJ whole genome shotgun (WGS) entry which is preliminary data.</text>
</comment>
<dbReference type="PANTHER" id="PTHR10072">
    <property type="entry name" value="IRON-SULFUR CLUSTER ASSEMBLY PROTEIN"/>
    <property type="match status" value="1"/>
</dbReference>
<dbReference type="GO" id="GO:0016226">
    <property type="term" value="P:iron-sulfur cluster assembly"/>
    <property type="evidence" value="ECO:0007669"/>
    <property type="project" value="InterPro"/>
</dbReference>
<comment type="similarity">
    <text evidence="1">Belongs to the HesB/IscA family.</text>
</comment>
<feature type="domain" description="Core" evidence="2">
    <location>
        <begin position="34"/>
        <end position="139"/>
    </location>
</feature>
<dbReference type="InterPro" id="IPR000361">
    <property type="entry name" value="ATAP_core_dom"/>
</dbReference>
<dbReference type="AlphaFoldDB" id="A0A0F3NE45"/>